<dbReference type="PROSITE" id="PS01315">
    <property type="entry name" value="CDS"/>
    <property type="match status" value="1"/>
</dbReference>
<proteinExistence type="inferred from homology"/>
<evidence type="ECO:0000256" key="1">
    <source>
        <dbReference type="ARBA" id="ARBA00001698"/>
    </source>
</evidence>
<evidence type="ECO:0000256" key="5">
    <source>
        <dbReference type="ARBA" id="ARBA00010185"/>
    </source>
</evidence>
<dbReference type="PANTHER" id="PTHR46382:SF1">
    <property type="entry name" value="PHOSPHATIDATE CYTIDYLYLTRANSFERASE"/>
    <property type="match status" value="1"/>
</dbReference>
<feature type="transmembrane region" description="Helical" evidence="19">
    <location>
        <begin position="77"/>
        <end position="100"/>
    </location>
</feature>
<feature type="transmembrane region" description="Helical" evidence="19">
    <location>
        <begin position="179"/>
        <end position="197"/>
    </location>
</feature>
<dbReference type="GO" id="GO:0004605">
    <property type="term" value="F:phosphatidate cytidylyltransferase activity"/>
    <property type="evidence" value="ECO:0007669"/>
    <property type="project" value="UniProtKB-EC"/>
</dbReference>
<reference evidence="20" key="1">
    <citation type="submission" date="2022-11" db="EMBL/GenBank/DDBJ databases">
        <title>High-quality draft genome sequence of Galbibacter sp. strain CMA-7.</title>
        <authorList>
            <person name="Wei L."/>
            <person name="Dong C."/>
            <person name="Shao Z."/>
        </authorList>
    </citation>
    <scope>NUCLEOTIDE SEQUENCE</scope>
    <source>
        <strain evidence="20">CMA-7</strain>
    </source>
</reference>
<keyword evidence="9" id="KW-0444">Lipid biosynthesis</keyword>
<keyword evidence="16" id="KW-0594">Phospholipid biosynthesis</keyword>
<comment type="pathway">
    <text evidence="4">Lipid metabolism.</text>
</comment>
<keyword evidence="11 18" id="KW-0812">Transmembrane</keyword>
<organism evidence="20 21">
    <name type="scientific">Galbibacter pacificus</name>
    <dbReference type="NCBI Taxonomy" id="2996052"/>
    <lineage>
        <taxon>Bacteria</taxon>
        <taxon>Pseudomonadati</taxon>
        <taxon>Bacteroidota</taxon>
        <taxon>Flavobacteriia</taxon>
        <taxon>Flavobacteriales</taxon>
        <taxon>Flavobacteriaceae</taxon>
        <taxon>Galbibacter</taxon>
    </lineage>
</organism>
<protein>
    <recommendedName>
        <fullName evidence="7 18">Phosphatidate cytidylyltransferase</fullName>
        <ecNumber evidence="6 18">2.7.7.41</ecNumber>
    </recommendedName>
</protein>
<keyword evidence="17" id="KW-1208">Phospholipid metabolism</keyword>
<evidence type="ECO:0000256" key="11">
    <source>
        <dbReference type="ARBA" id="ARBA00022692"/>
    </source>
</evidence>
<keyword evidence="21" id="KW-1185">Reference proteome</keyword>
<dbReference type="PANTHER" id="PTHR46382">
    <property type="entry name" value="PHOSPHATIDATE CYTIDYLYLTRANSFERASE"/>
    <property type="match status" value="1"/>
</dbReference>
<comment type="catalytic activity">
    <reaction evidence="1 18">
        <text>a 1,2-diacyl-sn-glycero-3-phosphate + CTP + H(+) = a CDP-1,2-diacyl-sn-glycerol + diphosphate</text>
        <dbReference type="Rhea" id="RHEA:16229"/>
        <dbReference type="ChEBI" id="CHEBI:15378"/>
        <dbReference type="ChEBI" id="CHEBI:33019"/>
        <dbReference type="ChEBI" id="CHEBI:37563"/>
        <dbReference type="ChEBI" id="CHEBI:58332"/>
        <dbReference type="ChEBI" id="CHEBI:58608"/>
        <dbReference type="EC" id="2.7.7.41"/>
    </reaction>
</comment>
<evidence type="ECO:0000256" key="12">
    <source>
        <dbReference type="ARBA" id="ARBA00022695"/>
    </source>
</evidence>
<evidence type="ECO:0000256" key="10">
    <source>
        <dbReference type="ARBA" id="ARBA00022679"/>
    </source>
</evidence>
<dbReference type="RefSeq" id="WP_277898081.1">
    <property type="nucleotide sequence ID" value="NZ_JAPMUA010000001.1"/>
</dbReference>
<evidence type="ECO:0000313" key="21">
    <source>
        <dbReference type="Proteomes" id="UP001153642"/>
    </source>
</evidence>
<comment type="subcellular location">
    <subcellularLocation>
        <location evidence="2">Cell membrane</location>
        <topology evidence="2">Multi-pass membrane protein</topology>
    </subcellularLocation>
</comment>
<evidence type="ECO:0000256" key="6">
    <source>
        <dbReference type="ARBA" id="ARBA00012487"/>
    </source>
</evidence>
<dbReference type="EMBL" id="JAPMUA010000001">
    <property type="protein sequence ID" value="MDG3584308.1"/>
    <property type="molecule type" value="Genomic_DNA"/>
</dbReference>
<accession>A0ABT6FM22</accession>
<dbReference type="InterPro" id="IPR000374">
    <property type="entry name" value="PC_trans"/>
</dbReference>
<keyword evidence="12 18" id="KW-0548">Nucleotidyltransferase</keyword>
<evidence type="ECO:0000256" key="9">
    <source>
        <dbReference type="ARBA" id="ARBA00022516"/>
    </source>
</evidence>
<sequence length="271" mass="30567">MKELFKRALTGILYVFLLLSAVFLSNDAFDFLFLIFGITCIYEFKKIIRLSGYYIFLAFLSLWWVFIYLLGEIYQQTMLRTVLLAVCIAVNLVLILKLFSTKKLGYSNLQKFIITLFYIGGGCIFLTMIPYQVGHFAKSLIIGIFILIWVNDSFAYLVGKSIGKHKLFPSVSPKKTIEGFIGGLVFALIASYLLYVYSNELSMAQWFILTIVVVITGSIGDLVESKFKRLAGVKDSGAILPGHGGLLDRLDSLIFAAPFAYLTLQIFYYVS</sequence>
<comment type="similarity">
    <text evidence="5 18">Belongs to the CDS family.</text>
</comment>
<evidence type="ECO:0000256" key="2">
    <source>
        <dbReference type="ARBA" id="ARBA00004651"/>
    </source>
</evidence>
<keyword evidence="8" id="KW-1003">Cell membrane</keyword>
<evidence type="ECO:0000256" key="19">
    <source>
        <dbReference type="SAM" id="Phobius"/>
    </source>
</evidence>
<evidence type="ECO:0000256" key="3">
    <source>
        <dbReference type="ARBA" id="ARBA00005119"/>
    </source>
</evidence>
<feature type="transmembrane region" description="Helical" evidence="19">
    <location>
        <begin position="139"/>
        <end position="158"/>
    </location>
</feature>
<evidence type="ECO:0000256" key="16">
    <source>
        <dbReference type="ARBA" id="ARBA00023209"/>
    </source>
</evidence>
<name>A0ABT6FM22_9FLAO</name>
<dbReference type="Proteomes" id="UP001153642">
    <property type="component" value="Unassembled WGS sequence"/>
</dbReference>
<keyword evidence="13 19" id="KW-1133">Transmembrane helix</keyword>
<dbReference type="EC" id="2.7.7.41" evidence="6 18"/>
<keyword evidence="14" id="KW-0443">Lipid metabolism</keyword>
<evidence type="ECO:0000256" key="7">
    <source>
        <dbReference type="ARBA" id="ARBA00019373"/>
    </source>
</evidence>
<evidence type="ECO:0000256" key="13">
    <source>
        <dbReference type="ARBA" id="ARBA00022989"/>
    </source>
</evidence>
<evidence type="ECO:0000256" key="18">
    <source>
        <dbReference type="RuleBase" id="RU003938"/>
    </source>
</evidence>
<evidence type="ECO:0000256" key="14">
    <source>
        <dbReference type="ARBA" id="ARBA00023098"/>
    </source>
</evidence>
<evidence type="ECO:0000256" key="8">
    <source>
        <dbReference type="ARBA" id="ARBA00022475"/>
    </source>
</evidence>
<keyword evidence="15 19" id="KW-0472">Membrane</keyword>
<evidence type="ECO:0000256" key="4">
    <source>
        <dbReference type="ARBA" id="ARBA00005189"/>
    </source>
</evidence>
<feature type="transmembrane region" description="Helical" evidence="19">
    <location>
        <begin position="12"/>
        <end position="41"/>
    </location>
</feature>
<feature type="transmembrane region" description="Helical" evidence="19">
    <location>
        <begin position="53"/>
        <end position="71"/>
    </location>
</feature>
<comment type="caution">
    <text evidence="20">The sequence shown here is derived from an EMBL/GenBank/DDBJ whole genome shotgun (WGS) entry which is preliminary data.</text>
</comment>
<dbReference type="Pfam" id="PF01148">
    <property type="entry name" value="CTP_transf_1"/>
    <property type="match status" value="1"/>
</dbReference>
<gene>
    <name evidence="20" type="ORF">OSR52_00400</name>
</gene>
<evidence type="ECO:0000256" key="17">
    <source>
        <dbReference type="ARBA" id="ARBA00023264"/>
    </source>
</evidence>
<evidence type="ECO:0000313" key="20">
    <source>
        <dbReference type="EMBL" id="MDG3584308.1"/>
    </source>
</evidence>
<comment type="pathway">
    <text evidence="3 18">Phospholipid metabolism; CDP-diacylglycerol biosynthesis; CDP-diacylglycerol from sn-glycerol 3-phosphate: step 3/3.</text>
</comment>
<feature type="transmembrane region" description="Helical" evidence="19">
    <location>
        <begin position="112"/>
        <end position="133"/>
    </location>
</feature>
<evidence type="ECO:0000256" key="15">
    <source>
        <dbReference type="ARBA" id="ARBA00023136"/>
    </source>
</evidence>
<keyword evidence="10 18" id="KW-0808">Transferase</keyword>
<feature type="transmembrane region" description="Helical" evidence="19">
    <location>
        <begin position="203"/>
        <end position="223"/>
    </location>
</feature>